<organism evidence="15 16">
    <name type="scientific">Ciona savignyi</name>
    <name type="common">Pacific transparent sea squirt</name>
    <dbReference type="NCBI Taxonomy" id="51511"/>
    <lineage>
        <taxon>Eukaryota</taxon>
        <taxon>Metazoa</taxon>
        <taxon>Chordata</taxon>
        <taxon>Tunicata</taxon>
        <taxon>Ascidiacea</taxon>
        <taxon>Phlebobranchia</taxon>
        <taxon>Cionidae</taxon>
        <taxon>Ciona</taxon>
    </lineage>
</organism>
<dbReference type="PANTHER" id="PTHR12487:SF7">
    <property type="entry name" value="PROTEIN TEASHIRT-RELATED"/>
    <property type="match status" value="1"/>
</dbReference>
<keyword evidence="4" id="KW-0479">Metal-binding</keyword>
<proteinExistence type="inferred from homology"/>
<keyword evidence="10" id="KW-0804">Transcription</keyword>
<evidence type="ECO:0000256" key="5">
    <source>
        <dbReference type="ARBA" id="ARBA00022737"/>
    </source>
</evidence>
<dbReference type="GO" id="GO:0000981">
    <property type="term" value="F:DNA-binding transcription factor activity, RNA polymerase II-specific"/>
    <property type="evidence" value="ECO:0007669"/>
    <property type="project" value="TreeGrafter"/>
</dbReference>
<evidence type="ECO:0000256" key="7">
    <source>
        <dbReference type="ARBA" id="ARBA00022833"/>
    </source>
</evidence>
<feature type="region of interest" description="Disordered" evidence="13">
    <location>
        <begin position="112"/>
        <end position="182"/>
    </location>
</feature>
<keyword evidence="11" id="KW-0539">Nucleus</keyword>
<dbReference type="InParanoid" id="H2Y9W4"/>
<evidence type="ECO:0000313" key="16">
    <source>
        <dbReference type="Proteomes" id="UP000007875"/>
    </source>
</evidence>
<evidence type="ECO:0000256" key="13">
    <source>
        <dbReference type="SAM" id="MobiDB-lite"/>
    </source>
</evidence>
<dbReference type="GO" id="GO:0008270">
    <property type="term" value="F:zinc ion binding"/>
    <property type="evidence" value="ECO:0007669"/>
    <property type="project" value="UniProtKB-KW"/>
</dbReference>
<reference evidence="16" key="1">
    <citation type="submission" date="2003-08" db="EMBL/GenBank/DDBJ databases">
        <authorList>
            <person name="Birren B."/>
            <person name="Nusbaum C."/>
            <person name="Abebe A."/>
            <person name="Abouelleil A."/>
            <person name="Adekoya E."/>
            <person name="Ait-zahra M."/>
            <person name="Allen N."/>
            <person name="Allen T."/>
            <person name="An P."/>
            <person name="Anderson M."/>
            <person name="Anderson S."/>
            <person name="Arachchi H."/>
            <person name="Armbruster J."/>
            <person name="Bachantsang P."/>
            <person name="Baldwin J."/>
            <person name="Barry A."/>
            <person name="Bayul T."/>
            <person name="Blitshsteyn B."/>
            <person name="Bloom T."/>
            <person name="Blye J."/>
            <person name="Boguslavskiy L."/>
            <person name="Borowsky M."/>
            <person name="Boukhgalter B."/>
            <person name="Brunache A."/>
            <person name="Butler J."/>
            <person name="Calixte N."/>
            <person name="Calvo S."/>
            <person name="Camarata J."/>
            <person name="Campo K."/>
            <person name="Chang J."/>
            <person name="Cheshatsang Y."/>
            <person name="Citroen M."/>
            <person name="Collymore A."/>
            <person name="Considine T."/>
            <person name="Cook A."/>
            <person name="Cooke P."/>
            <person name="Corum B."/>
            <person name="Cuomo C."/>
            <person name="David R."/>
            <person name="Dawoe T."/>
            <person name="Degray S."/>
            <person name="Dodge S."/>
            <person name="Dooley K."/>
            <person name="Dorje P."/>
            <person name="Dorjee K."/>
            <person name="Dorris L."/>
            <person name="Duffey N."/>
            <person name="Dupes A."/>
            <person name="Elkins T."/>
            <person name="Engels R."/>
            <person name="Erickson J."/>
            <person name="Farina A."/>
            <person name="Faro S."/>
            <person name="Ferreira P."/>
            <person name="Fischer H."/>
            <person name="Fitzgerald M."/>
            <person name="Foley K."/>
            <person name="Gage D."/>
            <person name="Galagan J."/>
            <person name="Gearin G."/>
            <person name="Gnerre S."/>
            <person name="Gnirke A."/>
            <person name="Goyette A."/>
            <person name="Graham J."/>
            <person name="Grandbois E."/>
            <person name="Gyaltsen K."/>
            <person name="Hafez N."/>
            <person name="Hagopian D."/>
            <person name="Hagos B."/>
            <person name="Hall J."/>
            <person name="Hatcher B."/>
            <person name="Heller A."/>
            <person name="Higgins H."/>
            <person name="Honan T."/>
            <person name="Horn A."/>
            <person name="Houde N."/>
            <person name="Hughes L."/>
            <person name="Hulme W."/>
            <person name="Husby E."/>
            <person name="Iliev I."/>
            <person name="Jaffe D."/>
            <person name="Jones C."/>
            <person name="Kamal M."/>
            <person name="Kamat A."/>
            <person name="Kamvysselis M."/>
            <person name="Karlsson E."/>
            <person name="Kells C."/>
            <person name="Kieu A."/>
            <person name="Kisner P."/>
            <person name="Kodira C."/>
            <person name="Kulbokas E."/>
            <person name="Labutti K."/>
            <person name="Lama D."/>
            <person name="Landers T."/>
            <person name="Leger J."/>
            <person name="Levine S."/>
            <person name="Lewis D."/>
            <person name="Lewis T."/>
            <person name="Lindblad-toh K."/>
            <person name="Liu X."/>
            <person name="Lokyitsang T."/>
            <person name="Lokyitsang Y."/>
            <person name="Lucien O."/>
            <person name="Lui A."/>
            <person name="Ma L.J."/>
            <person name="Mabbitt R."/>
            <person name="Macdonald J."/>
            <person name="Maclean C."/>
            <person name="Major J."/>
            <person name="Manning J."/>
            <person name="Marabella R."/>
            <person name="Maru K."/>
            <person name="Matthews C."/>
            <person name="Mauceli E."/>
            <person name="Mccarthy M."/>
            <person name="Mcdonough S."/>
            <person name="Mcghee T."/>
            <person name="Meldrim J."/>
            <person name="Meneus L."/>
            <person name="Mesirov J."/>
            <person name="Mihalev A."/>
            <person name="Mihova T."/>
            <person name="Mikkelsen T."/>
            <person name="Mlenga V."/>
            <person name="Moru K."/>
            <person name="Mozes J."/>
            <person name="Mulrain L."/>
            <person name="Munson G."/>
            <person name="Naylor J."/>
            <person name="Newes C."/>
            <person name="Nguyen C."/>
            <person name="Nguyen N."/>
            <person name="Nguyen T."/>
            <person name="Nicol R."/>
            <person name="Nielsen C."/>
            <person name="Nizzari M."/>
            <person name="Norbu C."/>
            <person name="Norbu N."/>
            <person name="O'donnell P."/>
            <person name="Okoawo O."/>
            <person name="O'leary S."/>
            <person name="Omotosho B."/>
            <person name="O'neill K."/>
            <person name="Osman S."/>
            <person name="Parker S."/>
            <person name="Perrin D."/>
            <person name="Phunkhang P."/>
            <person name="Piqani B."/>
            <person name="Purcell S."/>
            <person name="Rachupka T."/>
            <person name="Ramasamy U."/>
            <person name="Rameau R."/>
            <person name="Ray V."/>
            <person name="Raymond C."/>
            <person name="Retta R."/>
            <person name="Richardson S."/>
            <person name="Rise C."/>
            <person name="Rodriguez J."/>
            <person name="Rogers J."/>
            <person name="Rogov P."/>
            <person name="Rutman M."/>
            <person name="Schupbach R."/>
            <person name="Seaman C."/>
            <person name="Settipalli S."/>
            <person name="Sharpe T."/>
            <person name="Sheridan J."/>
            <person name="Sherpa N."/>
            <person name="Shi J."/>
            <person name="Smirnov S."/>
            <person name="Smith C."/>
            <person name="Sougnez C."/>
            <person name="Spencer B."/>
            <person name="Stalker J."/>
            <person name="Stange-thomann N."/>
            <person name="Stavropoulos S."/>
            <person name="Stetson K."/>
            <person name="Stone C."/>
            <person name="Stone S."/>
            <person name="Stubbs M."/>
            <person name="Talamas J."/>
            <person name="Tchuinga P."/>
            <person name="Tenzing P."/>
            <person name="Tesfaye S."/>
            <person name="Theodore J."/>
            <person name="Thoulutsang Y."/>
            <person name="Topham K."/>
            <person name="Towey S."/>
            <person name="Tsamla T."/>
            <person name="Tsomo N."/>
            <person name="Vallee D."/>
            <person name="Vassiliev H."/>
            <person name="Venkataraman V."/>
            <person name="Vinson J."/>
            <person name="Vo A."/>
            <person name="Wade C."/>
            <person name="Wang S."/>
            <person name="Wangchuk T."/>
            <person name="Wangdi T."/>
            <person name="Whittaker C."/>
            <person name="Wilkinson J."/>
            <person name="Wu Y."/>
            <person name="Wyman D."/>
            <person name="Yadav S."/>
            <person name="Yang S."/>
            <person name="Yang X."/>
            <person name="Yeager S."/>
            <person name="Yee E."/>
            <person name="Young G."/>
            <person name="Zainoun J."/>
            <person name="Zembeck L."/>
            <person name="Zimmer A."/>
            <person name="Zody M."/>
            <person name="Lander E."/>
        </authorList>
    </citation>
    <scope>NUCLEOTIDE SEQUENCE [LARGE SCALE GENOMIC DNA]</scope>
</reference>
<keyword evidence="7" id="KW-0862">Zinc</keyword>
<keyword evidence="9" id="KW-0238">DNA-binding</keyword>
<dbReference type="GeneTree" id="ENSGT00950000183051"/>
<evidence type="ECO:0000256" key="1">
    <source>
        <dbReference type="ARBA" id="ARBA00007158"/>
    </source>
</evidence>
<dbReference type="eggNOG" id="ENOG502RJS7">
    <property type="taxonomic scope" value="Eukaryota"/>
</dbReference>
<keyword evidence="2" id="KW-0217">Developmental protein</keyword>
<dbReference type="GO" id="GO:0003677">
    <property type="term" value="F:DNA binding"/>
    <property type="evidence" value="ECO:0007669"/>
    <property type="project" value="UniProtKB-KW"/>
</dbReference>
<evidence type="ECO:0000256" key="6">
    <source>
        <dbReference type="ARBA" id="ARBA00022771"/>
    </source>
</evidence>
<dbReference type="STRING" id="51511.ENSCSAVP00000002112"/>
<dbReference type="GO" id="GO:0005634">
    <property type="term" value="C:nucleus"/>
    <property type="evidence" value="ECO:0007669"/>
    <property type="project" value="TreeGrafter"/>
</dbReference>
<dbReference type="InterPro" id="IPR013087">
    <property type="entry name" value="Znf_C2H2_type"/>
</dbReference>
<evidence type="ECO:0000256" key="2">
    <source>
        <dbReference type="ARBA" id="ARBA00022473"/>
    </source>
</evidence>
<reference evidence="15" key="2">
    <citation type="submission" date="2025-08" db="UniProtKB">
        <authorList>
            <consortium name="Ensembl"/>
        </authorList>
    </citation>
    <scope>IDENTIFICATION</scope>
</reference>
<keyword evidence="8" id="KW-0805">Transcription regulation</keyword>
<evidence type="ECO:0000256" key="8">
    <source>
        <dbReference type="ARBA" id="ARBA00023015"/>
    </source>
</evidence>
<feature type="compositionally biased region" description="Polar residues" evidence="13">
    <location>
        <begin position="156"/>
        <end position="179"/>
    </location>
</feature>
<evidence type="ECO:0000313" key="15">
    <source>
        <dbReference type="Ensembl" id="ENSCSAVP00000002112.1"/>
    </source>
</evidence>
<feature type="domain" description="C2H2-type" evidence="14">
    <location>
        <begin position="284"/>
        <end position="313"/>
    </location>
</feature>
<evidence type="ECO:0000256" key="12">
    <source>
        <dbReference type="PROSITE-ProRule" id="PRU00042"/>
    </source>
</evidence>
<feature type="compositionally biased region" description="Basic and acidic residues" evidence="13">
    <location>
        <begin position="318"/>
        <end position="340"/>
    </location>
</feature>
<keyword evidence="3" id="KW-0678">Repressor</keyword>
<comment type="similarity">
    <text evidence="1">Belongs to the teashirt C2H2-type zinc-finger protein family.</text>
</comment>
<dbReference type="Proteomes" id="UP000007875">
    <property type="component" value="Unassembled WGS sequence"/>
</dbReference>
<accession>H2Y9W4</accession>
<dbReference type="PANTHER" id="PTHR12487">
    <property type="entry name" value="TEASHIRT-RELATED"/>
    <property type="match status" value="1"/>
</dbReference>
<dbReference type="InterPro" id="IPR027008">
    <property type="entry name" value="Teashirt_fam"/>
</dbReference>
<feature type="region of interest" description="Disordered" evidence="13">
    <location>
        <begin position="306"/>
        <end position="362"/>
    </location>
</feature>
<evidence type="ECO:0000256" key="4">
    <source>
        <dbReference type="ARBA" id="ARBA00022723"/>
    </source>
</evidence>
<dbReference type="HOGENOM" id="CLU_764950_0_0_1"/>
<dbReference type="PROSITE" id="PS00028">
    <property type="entry name" value="ZINC_FINGER_C2H2_1"/>
    <property type="match status" value="1"/>
</dbReference>
<evidence type="ECO:0000259" key="14">
    <source>
        <dbReference type="PROSITE" id="PS50157"/>
    </source>
</evidence>
<keyword evidence="5" id="KW-0677">Repeat</keyword>
<evidence type="ECO:0000256" key="10">
    <source>
        <dbReference type="ARBA" id="ARBA00023163"/>
    </source>
</evidence>
<feature type="compositionally biased region" description="Polar residues" evidence="13">
    <location>
        <begin position="344"/>
        <end position="362"/>
    </location>
</feature>
<evidence type="ECO:0000256" key="11">
    <source>
        <dbReference type="ARBA" id="ARBA00023242"/>
    </source>
</evidence>
<evidence type="ECO:0000256" key="9">
    <source>
        <dbReference type="ARBA" id="ARBA00023125"/>
    </source>
</evidence>
<evidence type="ECO:0000256" key="3">
    <source>
        <dbReference type="ARBA" id="ARBA00022491"/>
    </source>
</evidence>
<keyword evidence="6 12" id="KW-0863">Zinc-finger</keyword>
<name>H2Y9W4_CIOSA</name>
<reference evidence="15" key="3">
    <citation type="submission" date="2025-09" db="UniProtKB">
        <authorList>
            <consortium name="Ensembl"/>
        </authorList>
    </citation>
    <scope>IDENTIFICATION</scope>
</reference>
<feature type="compositionally biased region" description="Low complexity" evidence="13">
    <location>
        <begin position="124"/>
        <end position="142"/>
    </location>
</feature>
<protein>
    <recommendedName>
        <fullName evidence="14">C2H2-type domain-containing protein</fullName>
    </recommendedName>
</protein>
<dbReference type="PROSITE" id="PS50157">
    <property type="entry name" value="ZINC_FINGER_C2H2_2"/>
    <property type="match status" value="1"/>
</dbReference>
<dbReference type="AlphaFoldDB" id="H2Y9W4"/>
<keyword evidence="16" id="KW-1185">Reference proteome</keyword>
<sequence>MTRKKQGTPQKLNNFEKTNSGNVLTDCKENLARHAVVDSDTSCNLVQNGVDHIEFEKKSCNQNTMDTSCKKLVEFTTTFLLDSNLNSCANRKDFDETKDYIGDAVKLTWKNSAKQGIKRPPGSPTISPSPSKQQCDDQCNQNFDSTEPDHAISAARNANKTQTPPRSGHSSPNTNTSPNIDDPRFCDLASLTNAQKLLMDAMLRQKQLYDQCSNNWVNVQRNDNNCLSKSKAERYRWCVNGNDKQPTSTSHVTNLKRSATMAGIGTSPIQDKLYSTVFTGASKFHCRDCGDPFSTLVDLTVHMNKTGHFRDTNNPPSKLDEKSLEPRTKRRSLIEDESKAPTRSLASTETRLTCQPSRSRQL</sequence>
<dbReference type="Ensembl" id="ENSCSAVT00000002149.1">
    <property type="protein sequence ID" value="ENSCSAVP00000002112.1"/>
    <property type="gene ID" value="ENSCSAVG00000001241.1"/>
</dbReference>